<protein>
    <submittedName>
        <fullName evidence="1">Uncharacterized protein</fullName>
    </submittedName>
</protein>
<organism evidence="1 2">
    <name type="scientific">Tunturiibacter empetritectus</name>
    <dbReference type="NCBI Taxonomy" id="3069691"/>
    <lineage>
        <taxon>Bacteria</taxon>
        <taxon>Pseudomonadati</taxon>
        <taxon>Acidobacteriota</taxon>
        <taxon>Terriglobia</taxon>
        <taxon>Terriglobales</taxon>
        <taxon>Acidobacteriaceae</taxon>
        <taxon>Tunturiibacter</taxon>
    </lineage>
</organism>
<gene>
    <name evidence="1" type="ORF">HDF09_002713</name>
</gene>
<keyword evidence="2" id="KW-1185">Reference proteome</keyword>
<comment type="caution">
    <text evidence="1">The sequence shown here is derived from an EMBL/GenBank/DDBJ whole genome shotgun (WGS) entry which is preliminary data.</text>
</comment>
<evidence type="ECO:0000313" key="2">
    <source>
        <dbReference type="Proteomes" id="UP000568106"/>
    </source>
</evidence>
<reference evidence="1" key="1">
    <citation type="submission" date="2020-08" db="EMBL/GenBank/DDBJ databases">
        <title>Genomic Encyclopedia of Type Strains, Phase IV (KMG-V): Genome sequencing to study the core and pangenomes of soil and plant-associated prokaryotes.</title>
        <authorList>
            <person name="Whitman W."/>
        </authorList>
    </citation>
    <scope>NUCLEOTIDE SEQUENCE [LARGE SCALE GENOMIC DNA]</scope>
    <source>
        <strain evidence="1">M8UP27</strain>
    </source>
</reference>
<dbReference type="Proteomes" id="UP000568106">
    <property type="component" value="Unassembled WGS sequence"/>
</dbReference>
<sequence>MLGALRYCTNLSAGRAGGLLLASLLLLGVPPSASGSAQRSVSVSTLEPLAAGVTLPVRLGRTLRAGKTRVGSTVVAKTTQRVPVTEGTYLDRGAELEGKVVASMAGDGTAGLPSVLSIVFTSLRYHKQTIGMKTRAIAIANFVQVGDTFLPVQGGSDRGNSSEASWTTTQVGGDQVVRSGWVGSVVGSGLRTVGRADYYGVYSLPAGATGSSVPRAMGVFSTTASGLYGFENGTSLSSSRGTITLSRVGKRLEMRDGDNLLLEVVASSR</sequence>
<name>A0A7W8MS60_9BACT</name>
<evidence type="ECO:0000313" key="1">
    <source>
        <dbReference type="EMBL" id="MBB5318027.1"/>
    </source>
</evidence>
<dbReference type="EMBL" id="JACHDY010000003">
    <property type="protein sequence ID" value="MBB5318027.1"/>
    <property type="molecule type" value="Genomic_DNA"/>
</dbReference>
<proteinExistence type="predicted"/>
<dbReference type="AlphaFoldDB" id="A0A7W8MS60"/>
<accession>A0A7W8MS60</accession>